<dbReference type="SUPFAM" id="SSF47413">
    <property type="entry name" value="lambda repressor-like DNA-binding domains"/>
    <property type="match status" value="1"/>
</dbReference>
<reference evidence="2 3" key="1">
    <citation type="submission" date="2016-06" db="EMBL/GenBank/DDBJ databases">
        <authorList>
            <person name="Kjaerup R.B."/>
            <person name="Dalgaard T.S."/>
            <person name="Juul-Madsen H.R."/>
        </authorList>
    </citation>
    <scope>NUCLEOTIDE SEQUENCE [LARGE SCALE GENOMIC DNA]</scope>
    <source>
        <strain evidence="2 3">DSM 45626</strain>
    </source>
</reference>
<dbReference type="RefSeq" id="WP_091286114.1">
    <property type="nucleotide sequence ID" value="NZ_FMCW01000044.1"/>
</dbReference>
<dbReference type="InterPro" id="IPR001387">
    <property type="entry name" value="Cro/C1-type_HTH"/>
</dbReference>
<name>A0A1C4YFF3_9ACTN</name>
<feature type="domain" description="HTH cro/C1-type" evidence="1">
    <location>
        <begin position="12"/>
        <end position="67"/>
    </location>
</feature>
<accession>A0A1C4YFF3</accession>
<evidence type="ECO:0000313" key="3">
    <source>
        <dbReference type="Proteomes" id="UP000199375"/>
    </source>
</evidence>
<evidence type="ECO:0000259" key="1">
    <source>
        <dbReference type="PROSITE" id="PS50943"/>
    </source>
</evidence>
<gene>
    <name evidence="2" type="ORF">GA0070558_1445</name>
</gene>
<dbReference type="EMBL" id="FMCW01000044">
    <property type="protein sequence ID" value="SCF19452.1"/>
    <property type="molecule type" value="Genomic_DNA"/>
</dbReference>
<dbReference type="Gene3D" id="1.10.260.40">
    <property type="entry name" value="lambda repressor-like DNA-binding domains"/>
    <property type="match status" value="1"/>
</dbReference>
<dbReference type="CDD" id="cd00093">
    <property type="entry name" value="HTH_XRE"/>
    <property type="match status" value="1"/>
</dbReference>
<proteinExistence type="predicted"/>
<dbReference type="AlphaFoldDB" id="A0A1C4YFF3"/>
<dbReference type="SMART" id="SM00530">
    <property type="entry name" value="HTH_XRE"/>
    <property type="match status" value="1"/>
</dbReference>
<evidence type="ECO:0000313" key="2">
    <source>
        <dbReference type="EMBL" id="SCF19452.1"/>
    </source>
</evidence>
<organism evidence="2 3">
    <name type="scientific">Micromonospora haikouensis</name>
    <dbReference type="NCBI Taxonomy" id="686309"/>
    <lineage>
        <taxon>Bacteria</taxon>
        <taxon>Bacillati</taxon>
        <taxon>Actinomycetota</taxon>
        <taxon>Actinomycetes</taxon>
        <taxon>Micromonosporales</taxon>
        <taxon>Micromonosporaceae</taxon>
        <taxon>Micromonospora</taxon>
    </lineage>
</organism>
<sequence>MTSRELPIGRRVARLRTRRRMTQQMLADRLGKSKSWVDKVERGVRALDRYTVIEELAAALRVDPVTLLGRDALPSPAARAAAQGIDGVRAALDRYDTAVSGPQARQAAPPVGELDQRVRHAWLTYQHADYPQLLRMLPELLGDTQHAHAAHAANTGDGAAELLVQAYRITSSVLVKLGAGDLGWLAADRAMSVAAGDPLLAAAAAVPLGQALRALHRPRPALAVTIAAAHRIAPEARRDGPSPSLALHGTLLIQAALAAAGAGDERGAEELVDHAARIADETGETGEAAEEHDRHWTGFGPTAVRMARVAAAVELGNGGEAVLLHERVVGADHWRRLPAEHRAAYLLDASRGHLRAGDPLAAGRALVDADRTAPAEVRLRPVARTLLTDLTRREPVPADVARLAAALGLG</sequence>
<protein>
    <submittedName>
        <fullName evidence="2">Transcriptional regulator, contains XRE-family HTH domain</fullName>
    </submittedName>
</protein>
<dbReference type="Proteomes" id="UP000199375">
    <property type="component" value="Unassembled WGS sequence"/>
</dbReference>
<dbReference type="GO" id="GO:0003677">
    <property type="term" value="F:DNA binding"/>
    <property type="evidence" value="ECO:0007669"/>
    <property type="project" value="InterPro"/>
</dbReference>
<dbReference type="PROSITE" id="PS50943">
    <property type="entry name" value="HTH_CROC1"/>
    <property type="match status" value="1"/>
</dbReference>
<dbReference type="Pfam" id="PF13560">
    <property type="entry name" value="HTH_31"/>
    <property type="match status" value="1"/>
</dbReference>
<dbReference type="InterPro" id="IPR010982">
    <property type="entry name" value="Lambda_DNA-bd_dom_sf"/>
</dbReference>